<protein>
    <submittedName>
        <fullName evidence="2">Nucleocapsid protein</fullName>
    </submittedName>
</protein>
<keyword evidence="2" id="KW-0946">Virion</keyword>
<evidence type="ECO:0000313" key="2">
    <source>
        <dbReference type="EMBL" id="UYZ32460.1"/>
    </source>
</evidence>
<keyword evidence="2" id="KW-0543">Viral nucleoprotein</keyword>
<name>A0A9E8ACX0_9MONO</name>
<organism evidence="2">
    <name type="scientific">Alternaria dianthicola negative-stranded RNA virus 1</name>
    <dbReference type="NCBI Taxonomy" id="2992032"/>
    <lineage>
        <taxon>Viruses</taxon>
        <taxon>Riboviria</taxon>
        <taxon>Orthornavirae</taxon>
        <taxon>Negarnaviricota</taxon>
        <taxon>Haploviricotina</taxon>
        <taxon>Monjiviricetes</taxon>
        <taxon>Mononegavirales</taxon>
        <taxon>Mymonaviridae</taxon>
        <taxon>Sclerotimonavirus</taxon>
        <taxon>Sclerotimonavirus alphaalternariae</taxon>
    </lineage>
</organism>
<feature type="region of interest" description="Disordered" evidence="1">
    <location>
        <begin position="116"/>
        <end position="137"/>
    </location>
</feature>
<evidence type="ECO:0000256" key="1">
    <source>
        <dbReference type="SAM" id="MobiDB-lite"/>
    </source>
</evidence>
<sequence length="395" mass="43762">MSANINRPIPTSFVNQSTYGVNTNLNRDRLPKIPDNVQVDLEAILSGKSNVPSRIALAGIQVAEDHNDIIRLVIGAMLDASKTTATAAKLKNVWKDINERDLLAWGLNRLTGVTSSSVAEESPSGEDPVSVALPPTTRSSTNHFPTAGLPMWVTELEMTDDDVGFAMTVSNFEICAYAGVLAYAIAKQPTAQNLEAFNQNRRNVVREYMATGEMQIFIDESKFLDLNTLGKVHRAFNTAIKDRALVISAIVDHDSDLVSGVELMFYAIFRLTAGASLNPLLIIVRYARIYPQFYDEFKDLHTEYHAAHHALQRFLDVSEKQRMYLKVIFGSSYVPVPRDDVNKLLGCAVFALQQSESSLANYKGGVLSVEHRNKLITLLNVVATREEEVPEETTT</sequence>
<reference evidence="2" key="1">
    <citation type="journal article" date="2022" name="Front. Cell. Infect. Microbiol.">
        <title>Novel and diverse mycoviruses co-infecting a single strain of the phytopathogenic fungus Alternaria dianthicola.</title>
        <authorList>
            <person name="Zhong J."/>
            <person name="Li P."/>
            <person name="Gao B.D."/>
            <person name="Zhong S.Y."/>
            <person name="Li X.G."/>
            <person name="Hu Z."/>
            <person name="Zhu J.Z."/>
        </authorList>
    </citation>
    <scope>NUCLEOTIDE SEQUENCE</scope>
</reference>
<dbReference type="EMBL" id="ON843764">
    <property type="protein sequence ID" value="UYZ32460.1"/>
    <property type="molecule type" value="Genomic_RNA"/>
</dbReference>
<accession>A0A9E8ACX0</accession>
<proteinExistence type="predicted"/>
<dbReference type="GO" id="GO:0019013">
    <property type="term" value="C:viral nucleocapsid"/>
    <property type="evidence" value="ECO:0007669"/>
    <property type="project" value="UniProtKB-KW"/>
</dbReference>
<reference evidence="2" key="2">
    <citation type="submission" date="2022-06" db="EMBL/GenBank/DDBJ databases">
        <authorList>
            <person name="Zhong J."/>
            <person name="Zhu J.Z."/>
            <person name="Hu Z."/>
        </authorList>
    </citation>
    <scope>NUCLEOTIDE SEQUENCE</scope>
</reference>